<reference evidence="1" key="1">
    <citation type="submission" date="2015-04" db="UniProtKB">
        <authorList>
            <consortium name="EnsemblPlants"/>
        </authorList>
    </citation>
    <scope>IDENTIFICATION</scope>
</reference>
<dbReference type="HOGENOM" id="CLU_1889138_0_0_1"/>
<keyword evidence="2" id="KW-1185">Reference proteome</keyword>
<dbReference type="Gramene" id="OPUNC03G31630.1">
    <property type="protein sequence ID" value="OPUNC03G31630.1"/>
    <property type="gene ID" value="OPUNC03G31630"/>
</dbReference>
<dbReference type="Proteomes" id="UP000026962">
    <property type="component" value="Chromosome 3"/>
</dbReference>
<dbReference type="AlphaFoldDB" id="A0A0E0KJ57"/>
<name>A0A0E0KJ57_ORYPU</name>
<proteinExistence type="predicted"/>
<evidence type="ECO:0000313" key="2">
    <source>
        <dbReference type="Proteomes" id="UP000026962"/>
    </source>
</evidence>
<organism evidence="1">
    <name type="scientific">Oryza punctata</name>
    <name type="common">Red rice</name>
    <dbReference type="NCBI Taxonomy" id="4537"/>
    <lineage>
        <taxon>Eukaryota</taxon>
        <taxon>Viridiplantae</taxon>
        <taxon>Streptophyta</taxon>
        <taxon>Embryophyta</taxon>
        <taxon>Tracheophyta</taxon>
        <taxon>Spermatophyta</taxon>
        <taxon>Magnoliopsida</taxon>
        <taxon>Liliopsida</taxon>
        <taxon>Poales</taxon>
        <taxon>Poaceae</taxon>
        <taxon>BOP clade</taxon>
        <taxon>Oryzoideae</taxon>
        <taxon>Oryzeae</taxon>
        <taxon>Oryzinae</taxon>
        <taxon>Oryza</taxon>
    </lineage>
</organism>
<accession>A0A0E0KJ57</accession>
<dbReference type="EnsemblPlants" id="OPUNC03G31630.1">
    <property type="protein sequence ID" value="OPUNC03G31630.1"/>
    <property type="gene ID" value="OPUNC03G31630"/>
</dbReference>
<reference evidence="1" key="2">
    <citation type="submission" date="2018-05" db="EMBL/GenBank/DDBJ databases">
        <title>OpunRS2 (Oryza punctata Reference Sequence Version 2).</title>
        <authorList>
            <person name="Zhang J."/>
            <person name="Kudrna D."/>
            <person name="Lee S."/>
            <person name="Talag J."/>
            <person name="Welchert J."/>
            <person name="Wing R.A."/>
        </authorList>
    </citation>
    <scope>NUCLEOTIDE SEQUENCE [LARGE SCALE GENOMIC DNA]</scope>
</reference>
<protein>
    <submittedName>
        <fullName evidence="1">Uncharacterized protein</fullName>
    </submittedName>
</protein>
<sequence length="135" mass="15442">MAAPRPLPSWNESVPQLRFAGEPTAEEGWVPVKCKTKKSEGCREYGCLMVEGQTLCARLANVHPDCTILSVHADERFHRSMLQEQLEKLVSELGTSEKRNGENSESSEKRRAYRFSIVGRGRTARMNHFKIYRFI</sequence>
<evidence type="ECO:0000313" key="1">
    <source>
        <dbReference type="EnsemblPlants" id="OPUNC03G31630.1"/>
    </source>
</evidence>